<accession>A0A511BTH7</accession>
<gene>
    <name evidence="2" type="ORF">SSA02_22660</name>
</gene>
<comment type="caution">
    <text evidence="2">The sequence shown here is derived from an EMBL/GenBank/DDBJ whole genome shotgun (WGS) entry which is preliminary data.</text>
</comment>
<evidence type="ECO:0000313" key="3">
    <source>
        <dbReference type="Proteomes" id="UP000321405"/>
    </source>
</evidence>
<protein>
    <submittedName>
        <fullName evidence="2">Glycine/betaine ABC transporter substrate-binding protein</fullName>
    </submittedName>
</protein>
<name>A0A511BTH7_9PROT</name>
<dbReference type="SUPFAM" id="SSF53850">
    <property type="entry name" value="Periplasmic binding protein-like II"/>
    <property type="match status" value="1"/>
</dbReference>
<dbReference type="OrthoDB" id="9787902at2"/>
<keyword evidence="3" id="KW-1185">Reference proteome</keyword>
<proteinExistence type="predicted"/>
<feature type="domain" description="ABC-type glycine betaine transport system substrate-binding" evidence="1">
    <location>
        <begin position="132"/>
        <end position="231"/>
    </location>
</feature>
<dbReference type="Pfam" id="PF04069">
    <property type="entry name" value="OpuAC"/>
    <property type="match status" value="1"/>
</dbReference>
<reference evidence="2 3" key="1">
    <citation type="submission" date="2019-07" db="EMBL/GenBank/DDBJ databases">
        <title>Whole genome shotgun sequence of Swaminathania salitolerans NBRC 104436.</title>
        <authorList>
            <person name="Hosoyama A."/>
            <person name="Uohara A."/>
            <person name="Ohji S."/>
            <person name="Ichikawa N."/>
        </authorList>
    </citation>
    <scope>NUCLEOTIDE SEQUENCE [LARGE SCALE GENOMIC DNA]</scope>
    <source>
        <strain evidence="2 3">NBRC 104436</strain>
    </source>
</reference>
<dbReference type="EMBL" id="BJVC01000006">
    <property type="protein sequence ID" value="GEL03103.1"/>
    <property type="molecule type" value="Genomic_DNA"/>
</dbReference>
<dbReference type="RefSeq" id="WP_147094179.1">
    <property type="nucleotide sequence ID" value="NZ_BJVC01000006.1"/>
</dbReference>
<evidence type="ECO:0000259" key="1">
    <source>
        <dbReference type="Pfam" id="PF04069"/>
    </source>
</evidence>
<dbReference type="Gene3D" id="3.40.190.10">
    <property type="entry name" value="Periplasmic binding protein-like II"/>
    <property type="match status" value="1"/>
</dbReference>
<dbReference type="GO" id="GO:0043190">
    <property type="term" value="C:ATP-binding cassette (ABC) transporter complex"/>
    <property type="evidence" value="ECO:0007669"/>
    <property type="project" value="InterPro"/>
</dbReference>
<dbReference type="InterPro" id="IPR007210">
    <property type="entry name" value="ABC_Gly_betaine_transp_sub-bd"/>
</dbReference>
<sequence>MTTLSLGHLRNALHAGCASAVARVLDAHEIEVEFVDADRDELPSLLDDGTIDLLVSAWLPEDAGLIQHGMRVLGTLYRPVRVWASYDSLPPVEALTPGQVGRIITAKPDEARMRSIVEASPALASVPVTICEEDALFETVQAARAEGTSALVFLAQPHALFADEAFAIVADPRLGEEMEACMMVRESVAACADQDMLDELSEMTLGNKVMSAMDRAIQVDGMDPEEAAEAWQRGRLVSR</sequence>
<organism evidence="2 3">
    <name type="scientific">Swaminathania salitolerans</name>
    <dbReference type="NCBI Taxonomy" id="182838"/>
    <lineage>
        <taxon>Bacteria</taxon>
        <taxon>Pseudomonadati</taxon>
        <taxon>Pseudomonadota</taxon>
        <taxon>Alphaproteobacteria</taxon>
        <taxon>Acetobacterales</taxon>
        <taxon>Acetobacteraceae</taxon>
        <taxon>Swaminathania</taxon>
    </lineage>
</organism>
<dbReference type="AlphaFoldDB" id="A0A511BTH7"/>
<dbReference type="Proteomes" id="UP000321405">
    <property type="component" value="Unassembled WGS sequence"/>
</dbReference>
<evidence type="ECO:0000313" key="2">
    <source>
        <dbReference type="EMBL" id="GEL03103.1"/>
    </source>
</evidence>
<dbReference type="Gene3D" id="3.40.190.100">
    <property type="entry name" value="Glycine betaine-binding periplasmic protein, domain 2"/>
    <property type="match status" value="1"/>
</dbReference>
<dbReference type="GO" id="GO:0022857">
    <property type="term" value="F:transmembrane transporter activity"/>
    <property type="evidence" value="ECO:0007669"/>
    <property type="project" value="InterPro"/>
</dbReference>